<keyword evidence="1" id="KW-0812">Transmembrane</keyword>
<name>A0A2T4GMT4_FUSCU</name>
<gene>
    <name evidence="2" type="ORF">FCULG_00002593</name>
    <name evidence="3" type="ORF">HYE67_000950</name>
</gene>
<sequence>MTILFARIVQPASMASGVFSNFSPWHIPAIFIGTAFTLGGLLPFRSPARAMREYGLPEGIARSEPAQTAFAVYGSRVSAYGLAIWLFYLRRQYDVVDTLLSLLVWWGTADLWICMRAGAPSTGIWRFTSSLLLGGWGYLGLTAKGAL</sequence>
<evidence type="ECO:0000313" key="4">
    <source>
        <dbReference type="Proteomes" id="UP000241587"/>
    </source>
</evidence>
<proteinExistence type="predicted"/>
<dbReference type="EMBL" id="PVEM01000012">
    <property type="protein sequence ID" value="PTD04835.1"/>
    <property type="molecule type" value="Genomic_DNA"/>
</dbReference>
<dbReference type="OMA" id="MPFWNAA"/>
<keyword evidence="1" id="KW-1133">Transmembrane helix</keyword>
<reference evidence="2 4" key="1">
    <citation type="submission" date="2018-02" db="EMBL/GenBank/DDBJ databases">
        <title>Fusarium culmorum secondary metabolites in fungal-bacterial-plant interactions.</title>
        <authorList>
            <person name="Schmidt R."/>
        </authorList>
    </citation>
    <scope>NUCLEOTIDE SEQUENCE [LARGE SCALE GENOMIC DNA]</scope>
    <source>
        <strain evidence="2 4">PV</strain>
    </source>
</reference>
<dbReference type="InterPro" id="IPR025363">
    <property type="entry name" value="DUF4267"/>
</dbReference>
<keyword evidence="4" id="KW-1185">Reference proteome</keyword>
<protein>
    <submittedName>
        <fullName evidence="2">Uncharacterized protein</fullName>
    </submittedName>
</protein>
<dbReference type="Proteomes" id="UP000241587">
    <property type="component" value="Unassembled WGS sequence"/>
</dbReference>
<keyword evidence="1" id="KW-0472">Membrane</keyword>
<accession>A0A2T4GMT4</accession>
<reference evidence="3" key="2">
    <citation type="submission" date="2020-11" db="EMBL/GenBank/DDBJ databases">
        <title>The chromosome-scale genome resource for two endophytic Fusarium species: F. culmorum and F. pseudograminearum.</title>
        <authorList>
            <person name="Yuan Z."/>
        </authorList>
    </citation>
    <scope>NUCLEOTIDE SEQUENCE</scope>
    <source>
        <strain evidence="3">Class2-1B</strain>
    </source>
</reference>
<dbReference type="Pfam" id="PF14087">
    <property type="entry name" value="DUF4267"/>
    <property type="match status" value="1"/>
</dbReference>
<dbReference type="EMBL" id="CP064747">
    <property type="protein sequence ID" value="QPC58719.1"/>
    <property type="molecule type" value="Genomic_DNA"/>
</dbReference>
<evidence type="ECO:0000313" key="2">
    <source>
        <dbReference type="EMBL" id="PTD04835.1"/>
    </source>
</evidence>
<dbReference type="OrthoDB" id="2989864at2759"/>
<dbReference type="AlphaFoldDB" id="A0A2T4GMT4"/>
<dbReference type="Proteomes" id="UP000663297">
    <property type="component" value="Chromosome 1"/>
</dbReference>
<evidence type="ECO:0000256" key="1">
    <source>
        <dbReference type="SAM" id="Phobius"/>
    </source>
</evidence>
<evidence type="ECO:0000313" key="3">
    <source>
        <dbReference type="EMBL" id="QPC58719.1"/>
    </source>
</evidence>
<feature type="transmembrane region" description="Helical" evidence="1">
    <location>
        <begin position="25"/>
        <end position="44"/>
    </location>
</feature>
<organism evidence="2 4">
    <name type="scientific">Fusarium culmorum</name>
    <dbReference type="NCBI Taxonomy" id="5516"/>
    <lineage>
        <taxon>Eukaryota</taxon>
        <taxon>Fungi</taxon>
        <taxon>Dikarya</taxon>
        <taxon>Ascomycota</taxon>
        <taxon>Pezizomycotina</taxon>
        <taxon>Sordariomycetes</taxon>
        <taxon>Hypocreomycetidae</taxon>
        <taxon>Hypocreales</taxon>
        <taxon>Nectriaceae</taxon>
        <taxon>Fusarium</taxon>
    </lineage>
</organism>